<evidence type="ECO:0000313" key="4">
    <source>
        <dbReference type="Proteomes" id="UP001372338"/>
    </source>
</evidence>
<comment type="caution">
    <text evidence="3">The sequence shown here is derived from an EMBL/GenBank/DDBJ whole genome shotgun (WGS) entry which is preliminary data.</text>
</comment>
<dbReference type="GO" id="GO:0004559">
    <property type="term" value="F:alpha-mannosidase activity"/>
    <property type="evidence" value="ECO:0007669"/>
    <property type="project" value="InterPro"/>
</dbReference>
<sequence length="135" mass="15223">MGKKELLFFLTLFGIILCGKSKFMVYNTSQGIVPGKLNVHLVPHTHDDVGWLKTVDQYYVGSNNYIQEGNARLSCFGLMKNSRNEKSYSTNLAFTPPEYEDRISPESVTYSFGTRLLDLVSGKHIPPSRDGPPQY</sequence>
<dbReference type="GO" id="GO:0004672">
    <property type="term" value="F:protein kinase activity"/>
    <property type="evidence" value="ECO:0007669"/>
    <property type="project" value="InterPro"/>
</dbReference>
<dbReference type="GO" id="GO:0012505">
    <property type="term" value="C:endomembrane system"/>
    <property type="evidence" value="ECO:0007669"/>
    <property type="project" value="UniProtKB-SubCell"/>
</dbReference>
<dbReference type="PANTHER" id="PTHR45863">
    <property type="entry name" value="SERINE/THREONINE-PROTEIN KINASE BSK5"/>
    <property type="match status" value="1"/>
</dbReference>
<accession>A0AAN9FST6</accession>
<dbReference type="Pfam" id="PF01074">
    <property type="entry name" value="Glyco_hydro_38N"/>
    <property type="match status" value="1"/>
</dbReference>
<feature type="signal peptide" evidence="1">
    <location>
        <begin position="1"/>
        <end position="21"/>
    </location>
</feature>
<gene>
    <name evidence="3" type="ORF">RIF29_10549</name>
</gene>
<evidence type="ECO:0000256" key="1">
    <source>
        <dbReference type="SAM" id="SignalP"/>
    </source>
</evidence>
<dbReference type="PANTHER" id="PTHR45863:SF7">
    <property type="entry name" value="SERINE_THREONINE-PROTEIN KINASE BSK5"/>
    <property type="match status" value="1"/>
</dbReference>
<reference evidence="3 4" key="1">
    <citation type="submission" date="2024-01" db="EMBL/GenBank/DDBJ databases">
        <title>The genomes of 5 underutilized Papilionoideae crops provide insights into root nodulation and disease resistanc.</title>
        <authorList>
            <person name="Yuan L."/>
        </authorList>
    </citation>
    <scope>NUCLEOTIDE SEQUENCE [LARGE SCALE GENOMIC DNA]</scope>
    <source>
        <strain evidence="3">ZHUSHIDOU_FW_LH</strain>
        <tissue evidence="3">Leaf</tissue>
    </source>
</reference>
<dbReference type="Gene3D" id="3.20.110.10">
    <property type="entry name" value="Glycoside hydrolase 38, N terminal domain"/>
    <property type="match status" value="1"/>
</dbReference>
<dbReference type="Proteomes" id="UP001372338">
    <property type="component" value="Unassembled WGS sequence"/>
</dbReference>
<protein>
    <recommendedName>
        <fullName evidence="2">Glycoside hydrolase family 38 N-terminal domain-containing protein</fullName>
    </recommendedName>
</protein>
<keyword evidence="1" id="KW-0732">Signal</keyword>
<name>A0AAN9FST6_CROPI</name>
<evidence type="ECO:0000259" key="2">
    <source>
        <dbReference type="Pfam" id="PF01074"/>
    </source>
</evidence>
<feature type="domain" description="Glycoside hydrolase family 38 N-terminal" evidence="2">
    <location>
        <begin position="38"/>
        <end position="66"/>
    </location>
</feature>
<proteinExistence type="predicted"/>
<dbReference type="AlphaFoldDB" id="A0AAN9FST6"/>
<feature type="chain" id="PRO_5042907128" description="Glycoside hydrolase family 38 N-terminal domain-containing protein" evidence="1">
    <location>
        <begin position="22"/>
        <end position="135"/>
    </location>
</feature>
<keyword evidence="4" id="KW-1185">Reference proteome</keyword>
<dbReference type="GO" id="GO:0005524">
    <property type="term" value="F:ATP binding"/>
    <property type="evidence" value="ECO:0007669"/>
    <property type="project" value="UniProtKB-KW"/>
</dbReference>
<organism evidence="3 4">
    <name type="scientific">Crotalaria pallida</name>
    <name type="common">Smooth rattlebox</name>
    <name type="synonym">Crotalaria striata</name>
    <dbReference type="NCBI Taxonomy" id="3830"/>
    <lineage>
        <taxon>Eukaryota</taxon>
        <taxon>Viridiplantae</taxon>
        <taxon>Streptophyta</taxon>
        <taxon>Embryophyta</taxon>
        <taxon>Tracheophyta</taxon>
        <taxon>Spermatophyta</taxon>
        <taxon>Magnoliopsida</taxon>
        <taxon>eudicotyledons</taxon>
        <taxon>Gunneridae</taxon>
        <taxon>Pentapetalae</taxon>
        <taxon>rosids</taxon>
        <taxon>fabids</taxon>
        <taxon>Fabales</taxon>
        <taxon>Fabaceae</taxon>
        <taxon>Papilionoideae</taxon>
        <taxon>50 kb inversion clade</taxon>
        <taxon>genistoids sensu lato</taxon>
        <taxon>core genistoids</taxon>
        <taxon>Crotalarieae</taxon>
        <taxon>Crotalaria</taxon>
    </lineage>
</organism>
<dbReference type="InterPro" id="IPR045845">
    <property type="entry name" value="BSK"/>
</dbReference>
<dbReference type="SUPFAM" id="SSF88713">
    <property type="entry name" value="Glycoside hydrolase/deacetylase"/>
    <property type="match status" value="1"/>
</dbReference>
<dbReference type="GO" id="GO:0006013">
    <property type="term" value="P:mannose metabolic process"/>
    <property type="evidence" value="ECO:0007669"/>
    <property type="project" value="InterPro"/>
</dbReference>
<dbReference type="InterPro" id="IPR027291">
    <property type="entry name" value="Glyco_hydro_38_N_sf"/>
</dbReference>
<dbReference type="EMBL" id="JAYWIO010000002">
    <property type="protein sequence ID" value="KAK7282050.1"/>
    <property type="molecule type" value="Genomic_DNA"/>
</dbReference>
<dbReference type="GO" id="GO:0009742">
    <property type="term" value="P:brassinosteroid mediated signaling pathway"/>
    <property type="evidence" value="ECO:0007669"/>
    <property type="project" value="InterPro"/>
</dbReference>
<dbReference type="InterPro" id="IPR000602">
    <property type="entry name" value="Glyco_hydro_38_N"/>
</dbReference>
<evidence type="ECO:0000313" key="3">
    <source>
        <dbReference type="EMBL" id="KAK7282050.1"/>
    </source>
</evidence>
<dbReference type="InterPro" id="IPR011330">
    <property type="entry name" value="Glyco_hydro/deAcase_b/a-brl"/>
</dbReference>